<proteinExistence type="predicted"/>
<dbReference type="EMBL" id="VSRR010055603">
    <property type="protein sequence ID" value="MPC80983.1"/>
    <property type="molecule type" value="Genomic_DNA"/>
</dbReference>
<dbReference type="AlphaFoldDB" id="A0A5B7IFB6"/>
<organism evidence="2 3">
    <name type="scientific">Portunus trituberculatus</name>
    <name type="common">Swimming crab</name>
    <name type="synonym">Neptunus trituberculatus</name>
    <dbReference type="NCBI Taxonomy" id="210409"/>
    <lineage>
        <taxon>Eukaryota</taxon>
        <taxon>Metazoa</taxon>
        <taxon>Ecdysozoa</taxon>
        <taxon>Arthropoda</taxon>
        <taxon>Crustacea</taxon>
        <taxon>Multicrustacea</taxon>
        <taxon>Malacostraca</taxon>
        <taxon>Eumalacostraca</taxon>
        <taxon>Eucarida</taxon>
        <taxon>Decapoda</taxon>
        <taxon>Pleocyemata</taxon>
        <taxon>Brachyura</taxon>
        <taxon>Eubrachyura</taxon>
        <taxon>Portunoidea</taxon>
        <taxon>Portunidae</taxon>
        <taxon>Portuninae</taxon>
        <taxon>Portunus</taxon>
    </lineage>
</organism>
<feature type="compositionally biased region" description="Polar residues" evidence="1">
    <location>
        <begin position="46"/>
        <end position="62"/>
    </location>
</feature>
<evidence type="ECO:0000256" key="1">
    <source>
        <dbReference type="SAM" id="MobiDB-lite"/>
    </source>
</evidence>
<reference evidence="2 3" key="1">
    <citation type="submission" date="2019-05" db="EMBL/GenBank/DDBJ databases">
        <title>Another draft genome of Portunus trituberculatus and its Hox gene families provides insights of decapod evolution.</title>
        <authorList>
            <person name="Jeong J.-H."/>
            <person name="Song I."/>
            <person name="Kim S."/>
            <person name="Choi T."/>
            <person name="Kim D."/>
            <person name="Ryu S."/>
            <person name="Kim W."/>
        </authorList>
    </citation>
    <scope>NUCLEOTIDE SEQUENCE [LARGE SCALE GENOMIC DNA]</scope>
    <source>
        <tissue evidence="2">Muscle</tissue>
    </source>
</reference>
<evidence type="ECO:0000313" key="2">
    <source>
        <dbReference type="EMBL" id="MPC80983.1"/>
    </source>
</evidence>
<keyword evidence="3" id="KW-1185">Reference proteome</keyword>
<sequence length="99" mass="11580">MNILPTYRVYCYSTRYDYTCSWPCPQIEENTRQLERLSQLMEQEAGTRSDSPFSMGSWTEGCTISRDRPSVTRRSAAAEKWKMGAKKTLLEWVRQTVTK</sequence>
<protein>
    <submittedName>
        <fullName evidence="2">Uncharacterized protein</fullName>
    </submittedName>
</protein>
<name>A0A5B7IFB6_PORTR</name>
<dbReference type="OrthoDB" id="18740at2759"/>
<gene>
    <name evidence="2" type="ORF">E2C01_075583</name>
</gene>
<feature type="region of interest" description="Disordered" evidence="1">
    <location>
        <begin position="45"/>
        <end position="66"/>
    </location>
</feature>
<evidence type="ECO:0000313" key="3">
    <source>
        <dbReference type="Proteomes" id="UP000324222"/>
    </source>
</evidence>
<accession>A0A5B7IFB6</accession>
<comment type="caution">
    <text evidence="2">The sequence shown here is derived from an EMBL/GenBank/DDBJ whole genome shotgun (WGS) entry which is preliminary data.</text>
</comment>
<dbReference type="Proteomes" id="UP000324222">
    <property type="component" value="Unassembled WGS sequence"/>
</dbReference>